<protein>
    <submittedName>
        <fullName evidence="2">Alpha-galactosidase</fullName>
    </submittedName>
</protein>
<sequence>MTSSPIFPPLTPGTCFAMHIMLCLPNISTSYLIGTCFRLATRMRLSMRQLDVSPAVRYISLMYRVNMISTSSTR</sequence>
<gene>
    <name evidence="2" type="primary">SIP1</name>
    <name evidence="2" type="ORF">I7I51_01617</name>
</gene>
<keyword evidence="1" id="KW-0812">Transmembrane</keyword>
<dbReference type="AlphaFoldDB" id="A0A8A1MF43"/>
<keyword evidence="1" id="KW-1133">Transmembrane helix</keyword>
<organism evidence="2 3">
    <name type="scientific">Ajellomyces capsulatus</name>
    <name type="common">Darling's disease fungus</name>
    <name type="synonym">Histoplasma capsulatum</name>
    <dbReference type="NCBI Taxonomy" id="5037"/>
    <lineage>
        <taxon>Eukaryota</taxon>
        <taxon>Fungi</taxon>
        <taxon>Dikarya</taxon>
        <taxon>Ascomycota</taxon>
        <taxon>Pezizomycotina</taxon>
        <taxon>Eurotiomycetes</taxon>
        <taxon>Eurotiomycetidae</taxon>
        <taxon>Onygenales</taxon>
        <taxon>Ajellomycetaceae</taxon>
        <taxon>Histoplasma</taxon>
    </lineage>
</organism>
<accession>A0A8A1MF43</accession>
<keyword evidence="1" id="KW-0472">Membrane</keyword>
<name>A0A8A1MF43_AJECA</name>
<reference evidence="2" key="1">
    <citation type="submission" date="2021-01" db="EMBL/GenBank/DDBJ databases">
        <title>Chromosome-level genome assembly of a human fungal pathogen reveals clustering of transcriptionally co-regulated genes.</title>
        <authorList>
            <person name="Voorhies M."/>
            <person name="Cohen S."/>
            <person name="Shea T.P."/>
            <person name="Petrus S."/>
            <person name="Munoz J.F."/>
            <person name="Poplawski S."/>
            <person name="Goldman W.E."/>
            <person name="Michael T."/>
            <person name="Cuomo C.A."/>
            <person name="Sil A."/>
            <person name="Beyhan S."/>
        </authorList>
    </citation>
    <scope>NUCLEOTIDE SEQUENCE</scope>
    <source>
        <strain evidence="2">WU24</strain>
    </source>
</reference>
<dbReference type="Proteomes" id="UP000663671">
    <property type="component" value="Chromosome 1"/>
</dbReference>
<dbReference type="VEuPathDB" id="FungiDB:I7I51_01617"/>
<evidence type="ECO:0000256" key="1">
    <source>
        <dbReference type="SAM" id="Phobius"/>
    </source>
</evidence>
<proteinExistence type="predicted"/>
<evidence type="ECO:0000313" key="2">
    <source>
        <dbReference type="EMBL" id="QSS64549.1"/>
    </source>
</evidence>
<evidence type="ECO:0000313" key="3">
    <source>
        <dbReference type="Proteomes" id="UP000663671"/>
    </source>
</evidence>
<dbReference type="EMBL" id="CP069114">
    <property type="protein sequence ID" value="QSS64549.1"/>
    <property type="molecule type" value="Genomic_DNA"/>
</dbReference>
<feature type="transmembrane region" description="Helical" evidence="1">
    <location>
        <begin position="16"/>
        <end position="40"/>
    </location>
</feature>